<name>A0ABW4URW9_9BACL</name>
<accession>A0ABW4URW9</accession>
<dbReference type="PRINTS" id="PR00040">
    <property type="entry name" value="HTHMERR"/>
</dbReference>
<dbReference type="PROSITE" id="PS00552">
    <property type="entry name" value="HTH_MERR_1"/>
    <property type="match status" value="1"/>
</dbReference>
<dbReference type="PROSITE" id="PS50937">
    <property type="entry name" value="HTH_MERR_2"/>
    <property type="match status" value="1"/>
</dbReference>
<organism evidence="3 4">
    <name type="scientific">Paenibacillus nicotianae</name>
    <dbReference type="NCBI Taxonomy" id="1526551"/>
    <lineage>
        <taxon>Bacteria</taxon>
        <taxon>Bacillati</taxon>
        <taxon>Bacillota</taxon>
        <taxon>Bacilli</taxon>
        <taxon>Bacillales</taxon>
        <taxon>Paenibacillaceae</taxon>
        <taxon>Paenibacillus</taxon>
    </lineage>
</organism>
<dbReference type="Pfam" id="PF13411">
    <property type="entry name" value="MerR_1"/>
    <property type="match status" value="1"/>
</dbReference>
<evidence type="ECO:0000313" key="4">
    <source>
        <dbReference type="Proteomes" id="UP001597403"/>
    </source>
</evidence>
<dbReference type="EMBL" id="JBHUGF010000009">
    <property type="protein sequence ID" value="MFD1989160.1"/>
    <property type="molecule type" value="Genomic_DNA"/>
</dbReference>
<keyword evidence="1" id="KW-0238">DNA-binding</keyword>
<dbReference type="PANTHER" id="PTHR30204:SF93">
    <property type="entry name" value="HTH MERR-TYPE DOMAIN-CONTAINING PROTEIN"/>
    <property type="match status" value="1"/>
</dbReference>
<dbReference type="Proteomes" id="UP001597403">
    <property type="component" value="Unassembled WGS sequence"/>
</dbReference>
<dbReference type="SUPFAM" id="SSF46955">
    <property type="entry name" value="Putative DNA-binding domain"/>
    <property type="match status" value="1"/>
</dbReference>
<dbReference type="InterPro" id="IPR000551">
    <property type="entry name" value="MerR-type_HTH_dom"/>
</dbReference>
<protein>
    <submittedName>
        <fullName evidence="3">MerR family transcriptional regulator</fullName>
    </submittedName>
</protein>
<dbReference type="SMART" id="SM00422">
    <property type="entry name" value="HTH_MERR"/>
    <property type="match status" value="1"/>
</dbReference>
<keyword evidence="4" id="KW-1185">Reference proteome</keyword>
<evidence type="ECO:0000256" key="1">
    <source>
        <dbReference type="ARBA" id="ARBA00023125"/>
    </source>
</evidence>
<proteinExistence type="predicted"/>
<dbReference type="RefSeq" id="WP_204826862.1">
    <property type="nucleotide sequence ID" value="NZ_JBHUGF010000009.1"/>
</dbReference>
<evidence type="ECO:0000259" key="2">
    <source>
        <dbReference type="PROSITE" id="PS50937"/>
    </source>
</evidence>
<sequence>MEGMTRGQLAKQTGVSMAAIRFYEDEGILPAPVRSEGGYRLYSDDYLVMLKFIKDAQSLGYSLNRIGDILQLLGRGTGIETLKEAVRTQIEEIDAEIRRLDELKTSLLFLLSKEDAAIVSYVESFRRNGK</sequence>
<comment type="caution">
    <text evidence="3">The sequence shown here is derived from an EMBL/GenBank/DDBJ whole genome shotgun (WGS) entry which is preliminary data.</text>
</comment>
<dbReference type="Gene3D" id="1.10.1660.10">
    <property type="match status" value="1"/>
</dbReference>
<gene>
    <name evidence="3" type="ORF">ACFSGI_04160</name>
</gene>
<reference evidence="4" key="1">
    <citation type="journal article" date="2019" name="Int. J. Syst. Evol. Microbiol.">
        <title>The Global Catalogue of Microorganisms (GCM) 10K type strain sequencing project: providing services to taxonomists for standard genome sequencing and annotation.</title>
        <authorList>
            <consortium name="The Broad Institute Genomics Platform"/>
            <consortium name="The Broad Institute Genome Sequencing Center for Infectious Disease"/>
            <person name="Wu L."/>
            <person name="Ma J."/>
        </authorList>
    </citation>
    <scope>NUCLEOTIDE SEQUENCE [LARGE SCALE GENOMIC DNA]</scope>
    <source>
        <strain evidence="4">CGMCC 1.15067</strain>
    </source>
</reference>
<evidence type="ECO:0000313" key="3">
    <source>
        <dbReference type="EMBL" id="MFD1989160.1"/>
    </source>
</evidence>
<feature type="domain" description="HTH merR-type" evidence="2">
    <location>
        <begin position="3"/>
        <end position="72"/>
    </location>
</feature>
<dbReference type="InterPro" id="IPR047057">
    <property type="entry name" value="MerR_fam"/>
</dbReference>
<dbReference type="PANTHER" id="PTHR30204">
    <property type="entry name" value="REDOX-CYCLING DRUG-SENSING TRANSCRIPTIONAL ACTIVATOR SOXR"/>
    <property type="match status" value="1"/>
</dbReference>
<dbReference type="InterPro" id="IPR009061">
    <property type="entry name" value="DNA-bd_dom_put_sf"/>
</dbReference>